<dbReference type="FunFam" id="3.30.63.10:FF:000002">
    <property type="entry name" value="Guanylate kinase 1"/>
    <property type="match status" value="1"/>
</dbReference>
<comment type="function">
    <text evidence="1 13">Essential for recycling GMP and indirectly, cGMP.</text>
</comment>
<sequence>MKMMNKIHKDNRGVLIVISGPSGAGKGTICKALLEKHDDIFISVSATTRNPRVGEVDGVNYHFLTKEEFKQRIAEDDFLEHAEVYGNYYGTPKSSVEKMLDEGKNVILEIDIQGALKVKEKATDGVFIFILPPSMEELKQRIIKRGSETPESLMTRFKSAYKEINYVSKYNYAVVNDNVEDAVKKIEAILLAEKCRVDRLKENLLESKEDEMHEQLYD</sequence>
<evidence type="ECO:0000256" key="1">
    <source>
        <dbReference type="ARBA" id="ARBA00003531"/>
    </source>
</evidence>
<dbReference type="InterPro" id="IPR020590">
    <property type="entry name" value="Guanylate_kinase_CS"/>
</dbReference>
<keyword evidence="7 13" id="KW-0808">Transferase</keyword>
<dbReference type="GO" id="GO:0005829">
    <property type="term" value="C:cytosol"/>
    <property type="evidence" value="ECO:0007669"/>
    <property type="project" value="TreeGrafter"/>
</dbReference>
<dbReference type="PANTHER" id="PTHR23117:SF13">
    <property type="entry name" value="GUANYLATE KINASE"/>
    <property type="match status" value="1"/>
</dbReference>
<evidence type="ECO:0000256" key="10">
    <source>
        <dbReference type="ARBA" id="ARBA00022840"/>
    </source>
</evidence>
<comment type="subcellular location">
    <subcellularLocation>
        <location evidence="2 13">Cytoplasm</location>
    </subcellularLocation>
</comment>
<keyword evidence="10 13" id="KW-0067">ATP-binding</keyword>
<dbReference type="NCBIfam" id="TIGR03263">
    <property type="entry name" value="guanyl_kin"/>
    <property type="match status" value="1"/>
</dbReference>
<dbReference type="SUPFAM" id="SSF52540">
    <property type="entry name" value="P-loop containing nucleoside triphosphate hydrolases"/>
    <property type="match status" value="1"/>
</dbReference>
<feature type="binding site" evidence="13">
    <location>
        <begin position="20"/>
        <end position="27"/>
    </location>
    <ligand>
        <name>ATP</name>
        <dbReference type="ChEBI" id="CHEBI:30616"/>
    </ligand>
</feature>
<dbReference type="EC" id="2.7.4.8" evidence="4 13"/>
<name>A0A2X2WCC8_CLOPF</name>
<dbReference type="InterPro" id="IPR027417">
    <property type="entry name" value="P-loop_NTPase"/>
</dbReference>
<evidence type="ECO:0000256" key="9">
    <source>
        <dbReference type="ARBA" id="ARBA00022777"/>
    </source>
</evidence>
<evidence type="ECO:0000256" key="5">
    <source>
        <dbReference type="ARBA" id="ARBA00016296"/>
    </source>
</evidence>
<dbReference type="CDD" id="cd00071">
    <property type="entry name" value="GMPK"/>
    <property type="match status" value="1"/>
</dbReference>
<evidence type="ECO:0000256" key="4">
    <source>
        <dbReference type="ARBA" id="ARBA00012961"/>
    </source>
</evidence>
<dbReference type="Gene3D" id="3.40.50.300">
    <property type="entry name" value="P-loop containing nucleotide triphosphate hydrolases"/>
    <property type="match status" value="1"/>
</dbReference>
<organism evidence="14 15">
    <name type="scientific">Clostridium perfringens</name>
    <dbReference type="NCBI Taxonomy" id="1502"/>
    <lineage>
        <taxon>Bacteria</taxon>
        <taxon>Bacillati</taxon>
        <taxon>Bacillota</taxon>
        <taxon>Clostridia</taxon>
        <taxon>Eubacteriales</taxon>
        <taxon>Clostridiaceae</taxon>
        <taxon>Clostridium</taxon>
    </lineage>
</organism>
<dbReference type="GO" id="GO:0005524">
    <property type="term" value="F:ATP binding"/>
    <property type="evidence" value="ECO:0007669"/>
    <property type="project" value="UniProtKB-UniRule"/>
</dbReference>
<dbReference type="Proteomes" id="UP000249986">
    <property type="component" value="Unassembled WGS sequence"/>
</dbReference>
<dbReference type="GO" id="GO:0004385">
    <property type="term" value="F:GMP kinase activity"/>
    <property type="evidence" value="ECO:0007669"/>
    <property type="project" value="UniProtKB-UniRule"/>
</dbReference>
<dbReference type="AlphaFoldDB" id="A0A2X2WCC8"/>
<evidence type="ECO:0000256" key="13">
    <source>
        <dbReference type="HAMAP-Rule" id="MF_00328"/>
    </source>
</evidence>
<dbReference type="SMART" id="SM00072">
    <property type="entry name" value="GuKc"/>
    <property type="match status" value="1"/>
</dbReference>
<keyword evidence="8 13" id="KW-0547">Nucleotide-binding</keyword>
<evidence type="ECO:0000256" key="8">
    <source>
        <dbReference type="ARBA" id="ARBA00022741"/>
    </source>
</evidence>
<comment type="catalytic activity">
    <reaction evidence="12 13">
        <text>GMP + ATP = GDP + ADP</text>
        <dbReference type="Rhea" id="RHEA:20780"/>
        <dbReference type="ChEBI" id="CHEBI:30616"/>
        <dbReference type="ChEBI" id="CHEBI:58115"/>
        <dbReference type="ChEBI" id="CHEBI:58189"/>
        <dbReference type="ChEBI" id="CHEBI:456216"/>
        <dbReference type="EC" id="2.7.4.8"/>
    </reaction>
</comment>
<dbReference type="InterPro" id="IPR008145">
    <property type="entry name" value="GK/Ca_channel_bsu"/>
</dbReference>
<evidence type="ECO:0000313" key="15">
    <source>
        <dbReference type="Proteomes" id="UP000249986"/>
    </source>
</evidence>
<keyword evidence="6 13" id="KW-0963">Cytoplasm</keyword>
<evidence type="ECO:0000313" key="14">
    <source>
        <dbReference type="EMBL" id="SQB59710.1"/>
    </source>
</evidence>
<dbReference type="PROSITE" id="PS00856">
    <property type="entry name" value="GUANYLATE_KINASE_1"/>
    <property type="match status" value="1"/>
</dbReference>
<evidence type="ECO:0000256" key="3">
    <source>
        <dbReference type="ARBA" id="ARBA00005790"/>
    </source>
</evidence>
<dbReference type="EMBL" id="UAWG01000007">
    <property type="protein sequence ID" value="SQB59710.1"/>
    <property type="molecule type" value="Genomic_DNA"/>
</dbReference>
<evidence type="ECO:0000256" key="11">
    <source>
        <dbReference type="ARBA" id="ARBA00030128"/>
    </source>
</evidence>
<comment type="similarity">
    <text evidence="3 13">Belongs to the guanylate kinase family.</text>
</comment>
<dbReference type="Pfam" id="PF00625">
    <property type="entry name" value="Guanylate_kin"/>
    <property type="match status" value="1"/>
</dbReference>
<gene>
    <name evidence="14" type="primary">gmk_1</name>
    <name evidence="13" type="synonym">gmk</name>
    <name evidence="14" type="ORF">NCTC10719_01285</name>
</gene>
<dbReference type="PROSITE" id="PS50052">
    <property type="entry name" value="GUANYLATE_KINASE_2"/>
    <property type="match status" value="1"/>
</dbReference>
<dbReference type="FunFam" id="3.40.50.300:FF:000855">
    <property type="entry name" value="Guanylate kinase"/>
    <property type="match status" value="1"/>
</dbReference>
<protein>
    <recommendedName>
        <fullName evidence="5 13">Guanylate kinase</fullName>
        <ecNumber evidence="4 13">2.7.4.8</ecNumber>
    </recommendedName>
    <alternativeName>
        <fullName evidence="11 13">GMP kinase</fullName>
    </alternativeName>
</protein>
<proteinExistence type="inferred from homology"/>
<evidence type="ECO:0000256" key="6">
    <source>
        <dbReference type="ARBA" id="ARBA00022490"/>
    </source>
</evidence>
<dbReference type="HAMAP" id="MF_00328">
    <property type="entry name" value="Guanylate_kinase"/>
    <property type="match status" value="1"/>
</dbReference>
<dbReference type="Gene3D" id="3.30.63.10">
    <property type="entry name" value="Guanylate Kinase phosphate binding domain"/>
    <property type="match status" value="1"/>
</dbReference>
<keyword evidence="9 13" id="KW-0418">Kinase</keyword>
<accession>A0A2X2WCC8</accession>
<evidence type="ECO:0000256" key="12">
    <source>
        <dbReference type="ARBA" id="ARBA00048594"/>
    </source>
</evidence>
<dbReference type="InterPro" id="IPR008144">
    <property type="entry name" value="Guanylate_kin-like_dom"/>
</dbReference>
<dbReference type="InterPro" id="IPR017665">
    <property type="entry name" value="Guanylate_kinase"/>
</dbReference>
<evidence type="ECO:0000256" key="7">
    <source>
        <dbReference type="ARBA" id="ARBA00022679"/>
    </source>
</evidence>
<dbReference type="PANTHER" id="PTHR23117">
    <property type="entry name" value="GUANYLATE KINASE-RELATED"/>
    <property type="match status" value="1"/>
</dbReference>
<evidence type="ECO:0000256" key="2">
    <source>
        <dbReference type="ARBA" id="ARBA00004496"/>
    </source>
</evidence>
<reference evidence="14 15" key="1">
    <citation type="submission" date="2018-06" db="EMBL/GenBank/DDBJ databases">
        <authorList>
            <consortium name="Pathogen Informatics"/>
            <person name="Doyle S."/>
        </authorList>
    </citation>
    <scope>NUCLEOTIDE SEQUENCE [LARGE SCALE GENOMIC DNA]</scope>
    <source>
        <strain evidence="14 15">NCTC10719</strain>
    </source>
</reference>